<feature type="domain" description="Rab-GAP TBC" evidence="2">
    <location>
        <begin position="186"/>
        <end position="388"/>
    </location>
</feature>
<evidence type="ECO:0000256" key="1">
    <source>
        <dbReference type="SAM" id="MobiDB-lite"/>
    </source>
</evidence>
<dbReference type="InterPro" id="IPR000195">
    <property type="entry name" value="Rab-GAP-TBC_dom"/>
</dbReference>
<dbReference type="Ensembl" id="ENSEBUT00000027222.1">
    <property type="protein sequence ID" value="ENSEBUP00000026646.1"/>
    <property type="gene ID" value="ENSEBUG00000016410.1"/>
</dbReference>
<dbReference type="Gene3D" id="1.10.10.750">
    <property type="entry name" value="Ypt/Rab-GAP domain of gyp1p, domain 1"/>
    <property type="match status" value="1"/>
</dbReference>
<dbReference type="GeneTree" id="ENSGT00940000161287"/>
<feature type="compositionally biased region" description="Basic and acidic residues" evidence="1">
    <location>
        <begin position="626"/>
        <end position="639"/>
    </location>
</feature>
<dbReference type="FunFam" id="1.10.10.750:FF:000001">
    <property type="entry name" value="TBC1 domain family member 10A"/>
    <property type="match status" value="1"/>
</dbReference>
<dbReference type="Proteomes" id="UP000694388">
    <property type="component" value="Unplaced"/>
</dbReference>
<dbReference type="GO" id="GO:0031267">
    <property type="term" value="F:small GTPase binding"/>
    <property type="evidence" value="ECO:0007669"/>
    <property type="project" value="TreeGrafter"/>
</dbReference>
<dbReference type="GO" id="GO:0005096">
    <property type="term" value="F:GTPase activator activity"/>
    <property type="evidence" value="ECO:0007669"/>
    <property type="project" value="TreeGrafter"/>
</dbReference>
<dbReference type="SMART" id="SM00164">
    <property type="entry name" value="TBC"/>
    <property type="match status" value="1"/>
</dbReference>
<organism evidence="3 4">
    <name type="scientific">Eptatretus burgeri</name>
    <name type="common">Inshore hagfish</name>
    <dbReference type="NCBI Taxonomy" id="7764"/>
    <lineage>
        <taxon>Eukaryota</taxon>
        <taxon>Metazoa</taxon>
        <taxon>Chordata</taxon>
        <taxon>Craniata</taxon>
        <taxon>Vertebrata</taxon>
        <taxon>Cyclostomata</taxon>
        <taxon>Myxini</taxon>
        <taxon>Myxiniformes</taxon>
        <taxon>Myxinidae</taxon>
        <taxon>Eptatretinae</taxon>
        <taxon>Eptatretus</taxon>
    </lineage>
</organism>
<dbReference type="PANTHER" id="PTHR47219">
    <property type="entry name" value="RAB GTPASE-ACTIVATING PROTEIN 1-LIKE"/>
    <property type="match status" value="1"/>
</dbReference>
<reference evidence="3" key="2">
    <citation type="submission" date="2025-09" db="UniProtKB">
        <authorList>
            <consortium name="Ensembl"/>
        </authorList>
    </citation>
    <scope>IDENTIFICATION</scope>
</reference>
<name>A0A8C4X1W2_EPTBU</name>
<evidence type="ECO:0000313" key="4">
    <source>
        <dbReference type="Proteomes" id="UP000694388"/>
    </source>
</evidence>
<evidence type="ECO:0000259" key="2">
    <source>
        <dbReference type="PROSITE" id="PS50086"/>
    </source>
</evidence>
<dbReference type="AlphaFoldDB" id="A0A8C4X1W2"/>
<feature type="compositionally biased region" description="Basic and acidic residues" evidence="1">
    <location>
        <begin position="688"/>
        <end position="705"/>
    </location>
</feature>
<sequence length="705" mass="76043">MLIELTLISFTISFRCVGSEALKSAGKIGLSIGVDMLRNNVEDKGQSGDIELHVERPSFGRLDRSEKKVIDEDAEPMSKGKEEEKKRVSEDMTLGEGAASKGVNMDKTAKTVADTFGFDVGGAKEPDRGQFAGDLVEIGIVGPATVGGPAPEITRHREQKWLEMLRNWDYWMSKGQKKLKLRCRKGIPGSLRGTVWLRLSGGYSLLEEHPGLFQQLDSLAVESGVMMAIQRDIQASTLPHGTSPLELLRLLKALFAFRADGGGAWINSDEDGESDVERRDQGKDLATLGGLLLNHMPIEPAFWCLFQLCEHFLPGYYSSDSASLSLDASVLTWFLNRCAPQLTARSSLAPPWKAGVRSLVFSCFPSLFAHSLSHIALPRLWDMFFCEGVRVLFRLAATFLRAGVRGARGNRGIKGTGPGGFDGTEEGVVRAILEQPLSEMDLERAYASQSRRRTSTEPNRSFGSRAPLPSDSPPPHPQLVVLGLRRLTAPRDLRGPRRGTANSGSNKLPHATPPASPTSIASGASFASIASRVSGRFWGGSPTSAGVGGREKVWQRHLWEKKERRAGSGATAGRGPGRRLSAGLVCSTGEPGGLAPGSRGDGVRRKSRETLSGGQGHGSCEPNAIGREEGARTEDDSSSGRRRSRESRESRGSGDSGWKGSDRGSSPSSRAPETHTIGIGRMVSNEMGLEKGGKNRGFEGDMNKK</sequence>
<dbReference type="SUPFAM" id="SSF47923">
    <property type="entry name" value="Ypt/Rab-GAP domain of gyp1p"/>
    <property type="match status" value="3"/>
</dbReference>
<dbReference type="InterPro" id="IPR035969">
    <property type="entry name" value="Rab-GAP_TBC_sf"/>
</dbReference>
<dbReference type="Gene3D" id="1.10.472.80">
    <property type="entry name" value="Ypt/Rab-GAP domain of gyp1p, domain 3"/>
    <property type="match status" value="1"/>
</dbReference>
<dbReference type="InterPro" id="IPR050302">
    <property type="entry name" value="Rab_GAP_TBC_domain"/>
</dbReference>
<dbReference type="Pfam" id="PF00566">
    <property type="entry name" value="RabGAP-TBC"/>
    <property type="match status" value="1"/>
</dbReference>
<dbReference type="PROSITE" id="PS50086">
    <property type="entry name" value="TBC_RABGAP"/>
    <property type="match status" value="1"/>
</dbReference>
<proteinExistence type="predicted"/>
<feature type="region of interest" description="Disordered" evidence="1">
    <location>
        <begin position="444"/>
        <end position="520"/>
    </location>
</feature>
<accession>A0A8C4X1W2</accession>
<evidence type="ECO:0000313" key="3">
    <source>
        <dbReference type="Ensembl" id="ENSEBUP00000026646.1"/>
    </source>
</evidence>
<protein>
    <recommendedName>
        <fullName evidence="2">Rab-GAP TBC domain-containing protein</fullName>
    </recommendedName>
</protein>
<reference evidence="3" key="1">
    <citation type="submission" date="2025-08" db="UniProtKB">
        <authorList>
            <consortium name="Ensembl"/>
        </authorList>
    </citation>
    <scope>IDENTIFICATION</scope>
</reference>
<dbReference type="PANTHER" id="PTHR47219:SF4">
    <property type="entry name" value="TBC1 DOMAIN FAMILY MEMBER 10A"/>
    <property type="match status" value="1"/>
</dbReference>
<keyword evidence="4" id="KW-1185">Reference proteome</keyword>
<feature type="region of interest" description="Disordered" evidence="1">
    <location>
        <begin position="559"/>
        <end position="705"/>
    </location>
</feature>
<feature type="region of interest" description="Disordered" evidence="1">
    <location>
        <begin position="65"/>
        <end position="90"/>
    </location>
</feature>